<dbReference type="InterPro" id="IPR023214">
    <property type="entry name" value="HAD_sf"/>
</dbReference>
<protein>
    <recommendedName>
        <fullName evidence="3">HAD superfamily hydrolase (TIGR01484 family)</fullName>
    </recommendedName>
</protein>
<proteinExistence type="predicted"/>
<dbReference type="GO" id="GO:0016791">
    <property type="term" value="F:phosphatase activity"/>
    <property type="evidence" value="ECO:0007669"/>
    <property type="project" value="TreeGrafter"/>
</dbReference>
<dbReference type="Pfam" id="PF08282">
    <property type="entry name" value="Hydrolase_3"/>
    <property type="match status" value="2"/>
</dbReference>
<gene>
    <name evidence="1" type="ORF">EV189_0553</name>
</gene>
<evidence type="ECO:0000313" key="1">
    <source>
        <dbReference type="EMBL" id="RZS91315.1"/>
    </source>
</evidence>
<dbReference type="GO" id="GO:0000287">
    <property type="term" value="F:magnesium ion binding"/>
    <property type="evidence" value="ECO:0007669"/>
    <property type="project" value="TreeGrafter"/>
</dbReference>
<evidence type="ECO:0000313" key="2">
    <source>
        <dbReference type="Proteomes" id="UP000293638"/>
    </source>
</evidence>
<dbReference type="EMBL" id="SGXD01000001">
    <property type="protein sequence ID" value="RZS91315.1"/>
    <property type="molecule type" value="Genomic_DNA"/>
</dbReference>
<name>A0A4Q7NVV0_9ACTN</name>
<dbReference type="PROSITE" id="PS01228">
    <property type="entry name" value="COF_1"/>
    <property type="match status" value="1"/>
</dbReference>
<dbReference type="GO" id="GO:0005829">
    <property type="term" value="C:cytosol"/>
    <property type="evidence" value="ECO:0007669"/>
    <property type="project" value="TreeGrafter"/>
</dbReference>
<sequence>MIRLIASDLDGTLLNSAGEVSARTAAAVQAAEAAGLIVVFVTGRPPRWLGSVAAATGHTGLAICSNGALVYDLHREEVVEAYAIPVEVARSAVSAVRSALPSVTFGVETAHGHRQEEPGVELIKEPVAKLLVRSASLDSDALLAAVRDVLGDTVEATHSWNGPGGLVEISAAGVTKATSLARFCGERGITADEVVAIGDMPNDLPMLAWAGTAYAVANAHPEVLAAVGQSTASNDEDGVAQVLVGVLV</sequence>
<dbReference type="AlphaFoldDB" id="A0A4Q7NVV0"/>
<dbReference type="RefSeq" id="WP_231116005.1">
    <property type="nucleotide sequence ID" value="NZ_SGXD01000001.1"/>
</dbReference>
<dbReference type="Gene3D" id="3.40.50.1000">
    <property type="entry name" value="HAD superfamily/HAD-like"/>
    <property type="match status" value="1"/>
</dbReference>
<dbReference type="PANTHER" id="PTHR10000">
    <property type="entry name" value="PHOSPHOSERINE PHOSPHATASE"/>
    <property type="match status" value="1"/>
</dbReference>
<reference evidence="1 2" key="1">
    <citation type="submission" date="2019-02" db="EMBL/GenBank/DDBJ databases">
        <title>Genomic Encyclopedia of Type Strains, Phase IV (KMG-IV): sequencing the most valuable type-strain genomes for metagenomic binning, comparative biology and taxonomic classification.</title>
        <authorList>
            <person name="Goeker M."/>
        </authorList>
    </citation>
    <scope>NUCLEOTIDE SEQUENCE [LARGE SCALE GENOMIC DNA]</scope>
    <source>
        <strain evidence="1 2">DSM 45622</strain>
    </source>
</reference>
<organism evidence="1 2">
    <name type="scientific">Motilibacter rhizosphaerae</name>
    <dbReference type="NCBI Taxonomy" id="598652"/>
    <lineage>
        <taxon>Bacteria</taxon>
        <taxon>Bacillati</taxon>
        <taxon>Actinomycetota</taxon>
        <taxon>Actinomycetes</taxon>
        <taxon>Motilibacterales</taxon>
        <taxon>Motilibacteraceae</taxon>
        <taxon>Motilibacter</taxon>
    </lineage>
</organism>
<dbReference type="SUPFAM" id="SSF56784">
    <property type="entry name" value="HAD-like"/>
    <property type="match status" value="1"/>
</dbReference>
<evidence type="ECO:0008006" key="3">
    <source>
        <dbReference type="Google" id="ProtNLM"/>
    </source>
</evidence>
<keyword evidence="2" id="KW-1185">Reference proteome</keyword>
<comment type="caution">
    <text evidence="1">The sequence shown here is derived from an EMBL/GenBank/DDBJ whole genome shotgun (WGS) entry which is preliminary data.</text>
</comment>
<dbReference type="Proteomes" id="UP000293638">
    <property type="component" value="Unassembled WGS sequence"/>
</dbReference>
<dbReference type="NCBIfam" id="TIGR01484">
    <property type="entry name" value="HAD-SF-IIB"/>
    <property type="match status" value="1"/>
</dbReference>
<accession>A0A4Q7NVV0</accession>
<dbReference type="InterPro" id="IPR036412">
    <property type="entry name" value="HAD-like_sf"/>
</dbReference>
<dbReference type="Gene3D" id="3.30.1240.10">
    <property type="match status" value="1"/>
</dbReference>
<dbReference type="PANTHER" id="PTHR10000:SF8">
    <property type="entry name" value="HAD SUPERFAMILY HYDROLASE-LIKE, TYPE 3"/>
    <property type="match status" value="1"/>
</dbReference>
<dbReference type="InterPro" id="IPR006379">
    <property type="entry name" value="HAD-SF_hydro_IIB"/>
</dbReference>